<sequence length="82" mass="9320">MPGQECDLVIPLMSPSEPGSFAAAYRLCSREDLDIFFGEPMWCVVNVLQEGAVVDEVERVRLQLEQQHQIDTLMQSFTNMTQ</sequence>
<dbReference type="Gene3D" id="2.60.40.10">
    <property type="entry name" value="Immunoglobulins"/>
    <property type="match status" value="1"/>
</dbReference>
<dbReference type="GeneID" id="25907524"/>
<accession>A0A0L0FVH8</accession>
<evidence type="ECO:0000313" key="3">
    <source>
        <dbReference type="Proteomes" id="UP000054560"/>
    </source>
</evidence>
<organism evidence="2 3">
    <name type="scientific">Sphaeroforma arctica JP610</name>
    <dbReference type="NCBI Taxonomy" id="667725"/>
    <lineage>
        <taxon>Eukaryota</taxon>
        <taxon>Ichthyosporea</taxon>
        <taxon>Ichthyophonida</taxon>
        <taxon>Sphaeroforma</taxon>
    </lineage>
</organism>
<reference evidence="2 3" key="1">
    <citation type="submission" date="2011-02" db="EMBL/GenBank/DDBJ databases">
        <title>The Genome Sequence of Sphaeroforma arctica JP610.</title>
        <authorList>
            <consortium name="The Broad Institute Genome Sequencing Platform"/>
            <person name="Russ C."/>
            <person name="Cuomo C."/>
            <person name="Young S.K."/>
            <person name="Zeng Q."/>
            <person name="Gargeya S."/>
            <person name="Alvarado L."/>
            <person name="Berlin A."/>
            <person name="Chapman S.B."/>
            <person name="Chen Z."/>
            <person name="Freedman E."/>
            <person name="Gellesch M."/>
            <person name="Goldberg J."/>
            <person name="Griggs A."/>
            <person name="Gujja S."/>
            <person name="Heilman E."/>
            <person name="Heiman D."/>
            <person name="Howarth C."/>
            <person name="Mehta T."/>
            <person name="Neiman D."/>
            <person name="Pearson M."/>
            <person name="Roberts A."/>
            <person name="Saif S."/>
            <person name="Shea T."/>
            <person name="Shenoy N."/>
            <person name="Sisk P."/>
            <person name="Stolte C."/>
            <person name="Sykes S."/>
            <person name="White J."/>
            <person name="Yandava C."/>
            <person name="Burger G."/>
            <person name="Gray M.W."/>
            <person name="Holland P.W.H."/>
            <person name="King N."/>
            <person name="Lang F.B.F."/>
            <person name="Roger A.J."/>
            <person name="Ruiz-Trillo I."/>
            <person name="Haas B."/>
            <person name="Nusbaum C."/>
            <person name="Birren B."/>
        </authorList>
    </citation>
    <scope>NUCLEOTIDE SEQUENCE [LARGE SCALE GENOMIC DNA]</scope>
    <source>
        <strain evidence="2 3">JP610</strain>
    </source>
</reference>
<protein>
    <recommendedName>
        <fullName evidence="1">Nbr1 FW domain-containing protein</fullName>
    </recommendedName>
</protein>
<dbReference type="RefSeq" id="XP_014154531.1">
    <property type="nucleotide sequence ID" value="XM_014299056.1"/>
</dbReference>
<gene>
    <name evidence="2" type="ORF">SARC_07020</name>
</gene>
<keyword evidence="3" id="KW-1185">Reference proteome</keyword>
<dbReference type="OrthoDB" id="661148at2759"/>
<proteinExistence type="predicted"/>
<evidence type="ECO:0000313" key="2">
    <source>
        <dbReference type="EMBL" id="KNC80629.1"/>
    </source>
</evidence>
<dbReference type="Proteomes" id="UP000054560">
    <property type="component" value="Unassembled WGS sequence"/>
</dbReference>
<name>A0A0L0FVH8_9EUKA</name>
<feature type="domain" description="Nbr1 FW" evidence="1">
    <location>
        <begin position="2"/>
        <end position="47"/>
    </location>
</feature>
<dbReference type="AlphaFoldDB" id="A0A0L0FVH8"/>
<evidence type="ECO:0000259" key="1">
    <source>
        <dbReference type="Pfam" id="PF16158"/>
    </source>
</evidence>
<dbReference type="EMBL" id="KQ242127">
    <property type="protein sequence ID" value="KNC80629.1"/>
    <property type="molecule type" value="Genomic_DNA"/>
</dbReference>
<dbReference type="Pfam" id="PF16158">
    <property type="entry name" value="N_BRCA1_IG"/>
    <property type="match status" value="1"/>
</dbReference>
<dbReference type="InterPro" id="IPR032350">
    <property type="entry name" value="Nbr1_FW"/>
</dbReference>
<dbReference type="InterPro" id="IPR013783">
    <property type="entry name" value="Ig-like_fold"/>
</dbReference>